<proteinExistence type="predicted"/>
<sequence length="197" mass="19557">MPWNASGSGHVETRPRCGLMPTRCVQAAGMRSEPAPSEPSAAGTTPAATAAAAPPEEPPGVCAGFHGLRVTPKAGPSVKGNWPNSGVLVLPTITAPAARSRRTASLSAVFGGKSPALPKAVGQPAMSMSSLTATGTPSSGSRSPAASRRSAASASSAAASARTHRKALSRGWVASIRPSARPTSSREDTSPAASALA</sequence>
<evidence type="ECO:0000256" key="1">
    <source>
        <dbReference type="SAM" id="MobiDB-lite"/>
    </source>
</evidence>
<protein>
    <submittedName>
        <fullName evidence="2">Uncharacterized protein</fullName>
    </submittedName>
</protein>
<feature type="region of interest" description="Disordered" evidence="1">
    <location>
        <begin position="111"/>
        <end position="197"/>
    </location>
</feature>
<name>A0A2N8NPE2_STREU</name>
<feature type="compositionally biased region" description="Low complexity" evidence="1">
    <location>
        <begin position="32"/>
        <end position="54"/>
    </location>
</feature>
<dbReference type="AlphaFoldDB" id="A0A2N8NPE2"/>
<dbReference type="Proteomes" id="UP000235945">
    <property type="component" value="Unassembled WGS sequence"/>
</dbReference>
<evidence type="ECO:0000313" key="3">
    <source>
        <dbReference type="Proteomes" id="UP000235945"/>
    </source>
</evidence>
<accession>A0A2N8NPE2</accession>
<feature type="region of interest" description="Disordered" evidence="1">
    <location>
        <begin position="27"/>
        <end position="59"/>
    </location>
</feature>
<organism evidence="2 3">
    <name type="scientific">Streptomyces eurocidicus</name>
    <name type="common">Streptoverticillium eurocidicus</name>
    <dbReference type="NCBI Taxonomy" id="66423"/>
    <lineage>
        <taxon>Bacteria</taxon>
        <taxon>Bacillati</taxon>
        <taxon>Actinomycetota</taxon>
        <taxon>Actinomycetes</taxon>
        <taxon>Kitasatosporales</taxon>
        <taxon>Streptomycetaceae</taxon>
        <taxon>Streptomyces</taxon>
    </lineage>
</organism>
<reference evidence="3" key="1">
    <citation type="submission" date="2015-07" db="EMBL/GenBank/DDBJ databases">
        <authorList>
            <person name="Graham D.E."/>
            <person name="Giannone R.J."/>
            <person name="Gulvik C.A."/>
            <person name="Hettich R.L."/>
            <person name="Klingeman D.M."/>
            <person name="Mahan K.M."/>
            <person name="Parry R.J."/>
            <person name="Spain J.C."/>
        </authorList>
    </citation>
    <scope>NUCLEOTIDE SEQUENCE [LARGE SCALE GENOMIC DNA]</scope>
    <source>
        <strain evidence="3">ATCC 27428</strain>
    </source>
</reference>
<keyword evidence="3" id="KW-1185">Reference proteome</keyword>
<gene>
    <name evidence="2" type="ORF">AF335_27965</name>
</gene>
<comment type="caution">
    <text evidence="2">The sequence shown here is derived from an EMBL/GenBank/DDBJ whole genome shotgun (WGS) entry which is preliminary data.</text>
</comment>
<dbReference type="EMBL" id="LGUI01000011">
    <property type="protein sequence ID" value="PNE30643.1"/>
    <property type="molecule type" value="Genomic_DNA"/>
</dbReference>
<feature type="compositionally biased region" description="Low complexity" evidence="1">
    <location>
        <begin position="132"/>
        <end position="161"/>
    </location>
</feature>
<evidence type="ECO:0000313" key="2">
    <source>
        <dbReference type="EMBL" id="PNE30643.1"/>
    </source>
</evidence>